<feature type="region of interest" description="Disordered" evidence="1">
    <location>
        <begin position="678"/>
        <end position="725"/>
    </location>
</feature>
<evidence type="ECO:0000256" key="1">
    <source>
        <dbReference type="SAM" id="MobiDB-lite"/>
    </source>
</evidence>
<reference evidence="3" key="1">
    <citation type="submission" date="2023-03" db="EMBL/GenBank/DDBJ databases">
        <title>Massive genome expansion in bonnet fungi (Mycena s.s.) driven by repeated elements and novel gene families across ecological guilds.</title>
        <authorList>
            <consortium name="Lawrence Berkeley National Laboratory"/>
            <person name="Harder C.B."/>
            <person name="Miyauchi S."/>
            <person name="Viragh M."/>
            <person name="Kuo A."/>
            <person name="Thoen E."/>
            <person name="Andreopoulos B."/>
            <person name="Lu D."/>
            <person name="Skrede I."/>
            <person name="Drula E."/>
            <person name="Henrissat B."/>
            <person name="Morin E."/>
            <person name="Kohler A."/>
            <person name="Barry K."/>
            <person name="LaButti K."/>
            <person name="Morin E."/>
            <person name="Salamov A."/>
            <person name="Lipzen A."/>
            <person name="Mereny Z."/>
            <person name="Hegedus B."/>
            <person name="Baldrian P."/>
            <person name="Stursova M."/>
            <person name="Weitz H."/>
            <person name="Taylor A."/>
            <person name="Grigoriev I.V."/>
            <person name="Nagy L.G."/>
            <person name="Martin F."/>
            <person name="Kauserud H."/>
        </authorList>
    </citation>
    <scope>NUCLEOTIDE SEQUENCE</scope>
    <source>
        <strain evidence="3">CBHHK188m</strain>
    </source>
</reference>
<comment type="caution">
    <text evidence="3">The sequence shown here is derived from an EMBL/GenBank/DDBJ whole genome shotgun (WGS) entry which is preliminary data.</text>
</comment>
<feature type="compositionally biased region" description="Acidic residues" evidence="1">
    <location>
        <begin position="426"/>
        <end position="436"/>
    </location>
</feature>
<feature type="compositionally biased region" description="Pro residues" evidence="1">
    <location>
        <begin position="370"/>
        <end position="382"/>
    </location>
</feature>
<name>A0AAD7K0H9_9AGAR</name>
<proteinExistence type="predicted"/>
<organism evidence="3 4">
    <name type="scientific">Mycena maculata</name>
    <dbReference type="NCBI Taxonomy" id="230809"/>
    <lineage>
        <taxon>Eukaryota</taxon>
        <taxon>Fungi</taxon>
        <taxon>Dikarya</taxon>
        <taxon>Basidiomycota</taxon>
        <taxon>Agaricomycotina</taxon>
        <taxon>Agaricomycetes</taxon>
        <taxon>Agaricomycetidae</taxon>
        <taxon>Agaricales</taxon>
        <taxon>Marasmiineae</taxon>
        <taxon>Mycenaceae</taxon>
        <taxon>Mycena</taxon>
    </lineage>
</organism>
<feature type="compositionally biased region" description="Pro residues" evidence="1">
    <location>
        <begin position="185"/>
        <end position="200"/>
    </location>
</feature>
<feature type="region of interest" description="Disordered" evidence="1">
    <location>
        <begin position="156"/>
        <end position="200"/>
    </location>
</feature>
<gene>
    <name evidence="3" type="ORF">DFH07DRAFT_89365</name>
</gene>
<feature type="region of interest" description="Disordered" evidence="1">
    <location>
        <begin position="321"/>
        <end position="389"/>
    </location>
</feature>
<feature type="compositionally biased region" description="Basic and acidic residues" evidence="1">
    <location>
        <begin position="686"/>
        <end position="709"/>
    </location>
</feature>
<protein>
    <submittedName>
        <fullName evidence="3">Uncharacterized protein</fullName>
    </submittedName>
</protein>
<dbReference type="EMBL" id="JARJLG010000014">
    <property type="protein sequence ID" value="KAJ7775740.1"/>
    <property type="molecule type" value="Genomic_DNA"/>
</dbReference>
<feature type="region of interest" description="Disordered" evidence="1">
    <location>
        <begin position="41"/>
        <end position="67"/>
    </location>
</feature>
<feature type="region of interest" description="Disordered" evidence="1">
    <location>
        <begin position="246"/>
        <end position="309"/>
    </location>
</feature>
<sequence length="741" mass="78741">MLPVFQLVAGFFFGFSLLAATYVHPLVPSSSLVVWRGEIPTPPPSSSPAVPSTPSKPRPNLVADRTVPNLATPVESKEAGSTDLPLWFVVAVVILLFVSLAGCLLRPSTVDLPRPVSVELPLRQLYVEVEVEPRLVHTIDLGVVADRNWIPAASHNEAPVAGPSSATNTLVAPHNPPMSSTQAVPAPPPPAAASASPPAPLVGPPVAPTVPATSYVGVPRLDPPSAASSLSTPLHIYVPSASPLASTLPPPTAPPPTPAASPLPAPGNVPSSPPANEMETTTLPGVGPSGAASPPSFPELPFPSSSSYTITFDDLLDYSTWERGIEEEEEEEVRRELEAEIEERIEEVEEQAEEEPQQQVAGVEPTTSPVFPPIPRASPPSPTDDRTVDFSFDMSSRVHDTFAGLRHGRASSSSSSLETVQSSGERDEEWEEDEVKDEAQLEHNPLPMTPHRSTAGQLFETPFVPSLADLRRRLAELGHVSPERPARSPDAELADLSVSELLPLAKGLSSTQQADSEADVGVRNASTTEILDADQQRQLEERLQTQFVLNRVHVARSTAQHAPPLVADAAGPGSQGGLGAGKASAAREHGGQTVAPSGAVRSAAASANALAVAVGRTRRAIADAETAKRSRRAADAEERERQHRVAQREVRMYGCPERPLEAEKSIAGHFARRQILVDRTPQGSRTRKEGARQRRVESSLREEGQRVDENTPVGVSAKTAGKRKSGAAEILAPVLELDADF</sequence>
<dbReference type="Proteomes" id="UP001215280">
    <property type="component" value="Unassembled WGS sequence"/>
</dbReference>
<feature type="region of interest" description="Disordered" evidence="1">
    <location>
        <begin position="564"/>
        <end position="593"/>
    </location>
</feature>
<keyword evidence="2" id="KW-0812">Transmembrane</keyword>
<keyword evidence="2" id="KW-1133">Transmembrane helix</keyword>
<evidence type="ECO:0000313" key="4">
    <source>
        <dbReference type="Proteomes" id="UP001215280"/>
    </source>
</evidence>
<feature type="compositionally biased region" description="Low complexity" evidence="1">
    <location>
        <begin position="284"/>
        <end position="294"/>
    </location>
</feature>
<dbReference type="AlphaFoldDB" id="A0AAD7K0H9"/>
<feature type="compositionally biased region" description="Acidic residues" evidence="1">
    <location>
        <begin position="339"/>
        <end position="356"/>
    </location>
</feature>
<keyword evidence="2" id="KW-0472">Membrane</keyword>
<evidence type="ECO:0000313" key="3">
    <source>
        <dbReference type="EMBL" id="KAJ7775740.1"/>
    </source>
</evidence>
<accession>A0AAD7K0H9</accession>
<feature type="compositionally biased region" description="Pro residues" evidence="1">
    <location>
        <begin position="248"/>
        <end position="273"/>
    </location>
</feature>
<evidence type="ECO:0000256" key="2">
    <source>
        <dbReference type="SAM" id="Phobius"/>
    </source>
</evidence>
<keyword evidence="4" id="KW-1185">Reference proteome</keyword>
<feature type="transmembrane region" description="Helical" evidence="2">
    <location>
        <begin position="84"/>
        <end position="105"/>
    </location>
</feature>
<feature type="region of interest" description="Disordered" evidence="1">
    <location>
        <begin position="405"/>
        <end position="456"/>
    </location>
</feature>